<sequence>MMRRVIQCPDCGFKAVELVRPSKLLKQYCCLACEKVLSVTREDDCCVFCLYSTIGCRSFASSGGSN</sequence>
<gene>
    <name evidence="1" type="ORF">EDC56_0833</name>
</gene>
<protein>
    <submittedName>
        <fullName evidence="1">Uncharacterized protein</fullName>
    </submittedName>
</protein>
<dbReference type="AlphaFoldDB" id="A0A3N2DZK3"/>
<comment type="caution">
    <text evidence="1">The sequence shown here is derived from an EMBL/GenBank/DDBJ whole genome shotgun (WGS) entry which is preliminary data.</text>
</comment>
<accession>A0A3N2DZK3</accession>
<reference evidence="1 2" key="1">
    <citation type="submission" date="2018-11" db="EMBL/GenBank/DDBJ databases">
        <title>Genomic Encyclopedia of Type Strains, Phase IV (KMG-IV): sequencing the most valuable type-strain genomes for metagenomic binning, comparative biology and taxonomic classification.</title>
        <authorList>
            <person name="Goeker M."/>
        </authorList>
    </citation>
    <scope>NUCLEOTIDE SEQUENCE [LARGE SCALE GENOMIC DNA]</scope>
    <source>
        <strain evidence="1 2">DSM 100316</strain>
    </source>
</reference>
<organism evidence="1 2">
    <name type="scientific">Sinobacterium caligoides</name>
    <dbReference type="NCBI Taxonomy" id="933926"/>
    <lineage>
        <taxon>Bacteria</taxon>
        <taxon>Pseudomonadati</taxon>
        <taxon>Pseudomonadota</taxon>
        <taxon>Gammaproteobacteria</taxon>
        <taxon>Cellvibrionales</taxon>
        <taxon>Spongiibacteraceae</taxon>
        <taxon>Sinobacterium</taxon>
    </lineage>
</organism>
<dbReference type="EMBL" id="RKHR01000003">
    <property type="protein sequence ID" value="ROS05303.1"/>
    <property type="molecule type" value="Genomic_DNA"/>
</dbReference>
<proteinExistence type="predicted"/>
<name>A0A3N2DZK3_9GAMM</name>
<evidence type="ECO:0000313" key="1">
    <source>
        <dbReference type="EMBL" id="ROS05303.1"/>
    </source>
</evidence>
<keyword evidence="2" id="KW-1185">Reference proteome</keyword>
<evidence type="ECO:0000313" key="2">
    <source>
        <dbReference type="Proteomes" id="UP000275394"/>
    </source>
</evidence>
<dbReference type="Proteomes" id="UP000275394">
    <property type="component" value="Unassembled WGS sequence"/>
</dbReference>